<dbReference type="InterPro" id="IPR010513">
    <property type="entry name" value="KEN_dom"/>
</dbReference>
<keyword evidence="13" id="KW-0391">Immunity</keyword>
<dbReference type="SUPFAM" id="SSF50998">
    <property type="entry name" value="Quinoprotein alcohol dehydrogenase-like"/>
    <property type="match status" value="1"/>
</dbReference>
<feature type="domain" description="KEN" evidence="29">
    <location>
        <begin position="777"/>
        <end position="908"/>
    </location>
</feature>
<comment type="caution">
    <text evidence="30">The sequence shown here is derived from an EMBL/GenBank/DDBJ whole genome shotgun (WGS) entry which is preliminary data.</text>
</comment>
<feature type="compositionally biased region" description="Basic residues" evidence="26">
    <location>
        <begin position="418"/>
        <end position="427"/>
    </location>
</feature>
<keyword evidence="20" id="KW-0508">mRNA splicing</keyword>
<dbReference type="GO" id="GO:0009751">
    <property type="term" value="P:response to salicylic acid"/>
    <property type="evidence" value="ECO:0007669"/>
    <property type="project" value="UniProtKB-ARBA"/>
</dbReference>
<keyword evidence="4" id="KW-0507">mRNA processing</keyword>
<keyword evidence="14" id="KW-1133">Transmembrane helix</keyword>
<dbReference type="Proteomes" id="UP001415857">
    <property type="component" value="Unassembled WGS sequence"/>
</dbReference>
<evidence type="ECO:0000313" key="30">
    <source>
        <dbReference type="EMBL" id="KAK9270987.1"/>
    </source>
</evidence>
<dbReference type="SUPFAM" id="SSF56112">
    <property type="entry name" value="Protein kinase-like (PK-like)"/>
    <property type="match status" value="1"/>
</dbReference>
<keyword evidence="21" id="KW-0834">Unfolded protein response</keyword>
<dbReference type="FunFam" id="3.30.200.20:FF:000077">
    <property type="entry name" value="Putative Serine/threonine-protein kinase/endoribonuclease IRE1"/>
    <property type="match status" value="1"/>
</dbReference>
<evidence type="ECO:0000256" key="4">
    <source>
        <dbReference type="ARBA" id="ARBA00022664"/>
    </source>
</evidence>
<dbReference type="GO" id="GO:1990604">
    <property type="term" value="C:IRE1-TRAF2-ASK1 complex"/>
    <property type="evidence" value="ECO:0007669"/>
    <property type="project" value="TreeGrafter"/>
</dbReference>
<dbReference type="InterPro" id="IPR045133">
    <property type="entry name" value="IRE1/2-like"/>
</dbReference>
<evidence type="ECO:0000313" key="31">
    <source>
        <dbReference type="Proteomes" id="UP001415857"/>
    </source>
</evidence>
<dbReference type="Gene3D" id="3.30.200.20">
    <property type="entry name" value="Phosphorylase Kinase, domain 1"/>
    <property type="match status" value="1"/>
</dbReference>
<evidence type="ECO:0000256" key="6">
    <source>
        <dbReference type="ARBA" id="ARBA00022692"/>
    </source>
</evidence>
<dbReference type="GO" id="GO:0042742">
    <property type="term" value="P:defense response to bacterium"/>
    <property type="evidence" value="ECO:0007669"/>
    <property type="project" value="UniProtKB-ARBA"/>
</dbReference>
<comment type="catalytic activity">
    <reaction evidence="24">
        <text>L-seryl-[protein] + ATP = O-phospho-L-seryl-[protein] + ADP + H(+)</text>
        <dbReference type="Rhea" id="RHEA:17989"/>
        <dbReference type="Rhea" id="RHEA-COMP:9863"/>
        <dbReference type="Rhea" id="RHEA-COMP:11604"/>
        <dbReference type="ChEBI" id="CHEBI:15378"/>
        <dbReference type="ChEBI" id="CHEBI:29999"/>
        <dbReference type="ChEBI" id="CHEBI:30616"/>
        <dbReference type="ChEBI" id="CHEBI:83421"/>
        <dbReference type="ChEBI" id="CHEBI:456216"/>
        <dbReference type="EC" id="2.7.11.1"/>
    </reaction>
</comment>
<dbReference type="PANTHER" id="PTHR13954">
    <property type="entry name" value="IRE1-RELATED"/>
    <property type="match status" value="1"/>
</dbReference>
<evidence type="ECO:0000256" key="8">
    <source>
        <dbReference type="ARBA" id="ARBA00022741"/>
    </source>
</evidence>
<evidence type="ECO:0000256" key="16">
    <source>
        <dbReference type="ARBA" id="ARBA00023136"/>
    </source>
</evidence>
<evidence type="ECO:0000256" key="1">
    <source>
        <dbReference type="ARBA" id="ARBA00004115"/>
    </source>
</evidence>
<evidence type="ECO:0000256" key="9">
    <source>
        <dbReference type="ARBA" id="ARBA00022777"/>
    </source>
</evidence>
<dbReference type="PROSITE" id="PS00108">
    <property type="entry name" value="PROTEIN_KINASE_ST"/>
    <property type="match status" value="1"/>
</dbReference>
<dbReference type="FunFam" id="2.130.10.10:FF:001716">
    <property type="entry name" value="Inositol requiring 1-1"/>
    <property type="match status" value="1"/>
</dbReference>
<dbReference type="Gene3D" id="2.130.10.10">
    <property type="entry name" value="YVTN repeat-like/Quinoprotein amine dehydrogenase"/>
    <property type="match status" value="1"/>
</dbReference>
<dbReference type="SMART" id="SM00220">
    <property type="entry name" value="S_TKc"/>
    <property type="match status" value="1"/>
</dbReference>
<evidence type="ECO:0000256" key="24">
    <source>
        <dbReference type="ARBA" id="ARBA00048679"/>
    </source>
</evidence>
<keyword evidence="15" id="KW-0805">Transcription regulation</keyword>
<proteinExistence type="predicted"/>
<evidence type="ECO:0000256" key="27">
    <source>
        <dbReference type="SAM" id="SignalP"/>
    </source>
</evidence>
<evidence type="ECO:0000259" key="29">
    <source>
        <dbReference type="PROSITE" id="PS51392"/>
    </source>
</evidence>
<evidence type="ECO:0000256" key="10">
    <source>
        <dbReference type="ARBA" id="ARBA00022801"/>
    </source>
</evidence>
<keyword evidence="9" id="KW-0418">Kinase</keyword>
<feature type="domain" description="Protein kinase" evidence="28">
    <location>
        <begin position="484"/>
        <end position="774"/>
    </location>
</feature>
<accession>A0AAP0R5J8</accession>
<keyword evidence="11" id="KW-0256">Endoplasmic reticulum</keyword>
<comment type="subunit">
    <text evidence="25">Homodimer; disulfide-linked. Dimer formation is driven by hydrophobic interactions within the N-terminal luminal domains and stabilized by disulfide bridges.</text>
</comment>
<dbReference type="GO" id="GO:0002376">
    <property type="term" value="P:immune system process"/>
    <property type="evidence" value="ECO:0007669"/>
    <property type="project" value="UniProtKB-KW"/>
</dbReference>
<evidence type="ECO:0000256" key="12">
    <source>
        <dbReference type="ARBA" id="ARBA00022840"/>
    </source>
</evidence>
<keyword evidence="12" id="KW-0067">ATP-binding</keyword>
<dbReference type="AlphaFoldDB" id="A0AAP0R5J8"/>
<feature type="chain" id="PRO_5042858507" description="non-specific serine/threonine protein kinase" evidence="27">
    <location>
        <begin position="22"/>
        <end position="911"/>
    </location>
</feature>
<evidence type="ECO:0000256" key="26">
    <source>
        <dbReference type="SAM" id="MobiDB-lite"/>
    </source>
</evidence>
<dbReference type="EC" id="2.7.11.1" evidence="2"/>
<dbReference type="InterPro" id="IPR038357">
    <property type="entry name" value="KEN_sf"/>
</dbReference>
<dbReference type="GO" id="GO:0005524">
    <property type="term" value="F:ATP binding"/>
    <property type="evidence" value="ECO:0007669"/>
    <property type="project" value="UniProtKB-KW"/>
</dbReference>
<evidence type="ECO:0000256" key="23">
    <source>
        <dbReference type="ARBA" id="ARBA00047899"/>
    </source>
</evidence>
<dbReference type="FunFam" id="1.20.1440.180:FF:000002">
    <property type="entry name" value="Serine/threonine-protein kinase/endoribonuclease IRE1"/>
    <property type="match status" value="1"/>
</dbReference>
<dbReference type="InterPro" id="IPR011047">
    <property type="entry name" value="Quinoprotein_ADH-like_sf"/>
</dbReference>
<dbReference type="PROSITE" id="PS51392">
    <property type="entry name" value="KEN"/>
    <property type="match status" value="1"/>
</dbReference>
<keyword evidence="16" id="KW-0472">Membrane</keyword>
<keyword evidence="31" id="KW-1185">Reference proteome</keyword>
<evidence type="ECO:0000256" key="18">
    <source>
        <dbReference type="ARBA" id="ARBA00023163"/>
    </source>
</evidence>
<comment type="subcellular location">
    <subcellularLocation>
        <location evidence="1">Endoplasmic reticulum membrane</location>
        <topology evidence="1">Single-pass type I membrane protein</topology>
    </subcellularLocation>
</comment>
<dbReference type="PANTHER" id="PTHR13954:SF27">
    <property type="entry name" value="SERINE_THREONINE-PROTEIN KINASE_ENDORIBONUCLEASE IRE1B"/>
    <property type="match status" value="1"/>
</dbReference>
<dbReference type="FunFam" id="1.10.510.10:FF:000463">
    <property type="entry name" value="Serine/threonine-protein kinase/endoribonuclease IRE1a"/>
    <property type="match status" value="1"/>
</dbReference>
<keyword evidence="19" id="KW-0325">Glycoprotein</keyword>
<evidence type="ECO:0000256" key="15">
    <source>
        <dbReference type="ARBA" id="ARBA00023015"/>
    </source>
</evidence>
<keyword evidence="17" id="KW-1015">Disulfide bond</keyword>
<keyword evidence="8" id="KW-0547">Nucleotide-binding</keyword>
<dbReference type="GO" id="GO:0036498">
    <property type="term" value="P:IRE1-mediated unfolded protein response"/>
    <property type="evidence" value="ECO:0007669"/>
    <property type="project" value="TreeGrafter"/>
</dbReference>
<keyword evidence="6" id="KW-0812">Transmembrane</keyword>
<evidence type="ECO:0000256" key="19">
    <source>
        <dbReference type="ARBA" id="ARBA00023180"/>
    </source>
</evidence>
<dbReference type="GO" id="GO:0004521">
    <property type="term" value="F:RNA endonuclease activity"/>
    <property type="evidence" value="ECO:0007669"/>
    <property type="project" value="InterPro"/>
</dbReference>
<dbReference type="SMART" id="SM00580">
    <property type="entry name" value="PUG"/>
    <property type="match status" value="1"/>
</dbReference>
<evidence type="ECO:0000256" key="14">
    <source>
        <dbReference type="ARBA" id="ARBA00022989"/>
    </source>
</evidence>
<evidence type="ECO:0000256" key="17">
    <source>
        <dbReference type="ARBA" id="ARBA00023157"/>
    </source>
</evidence>
<feature type="signal peptide" evidence="27">
    <location>
        <begin position="1"/>
        <end position="21"/>
    </location>
</feature>
<keyword evidence="18" id="KW-0804">Transcription</keyword>
<dbReference type="SMART" id="SM00564">
    <property type="entry name" value="PQQ"/>
    <property type="match status" value="3"/>
</dbReference>
<dbReference type="GO" id="GO:0006397">
    <property type="term" value="P:mRNA processing"/>
    <property type="evidence" value="ECO:0007669"/>
    <property type="project" value="UniProtKB-KW"/>
</dbReference>
<dbReference type="InterPro" id="IPR015943">
    <property type="entry name" value="WD40/YVTN_repeat-like_dom_sf"/>
</dbReference>
<dbReference type="PROSITE" id="PS50011">
    <property type="entry name" value="PROTEIN_KINASE_DOM"/>
    <property type="match status" value="1"/>
</dbReference>
<evidence type="ECO:0000256" key="13">
    <source>
        <dbReference type="ARBA" id="ARBA00022859"/>
    </source>
</evidence>
<dbReference type="Pfam" id="PF00069">
    <property type="entry name" value="Pkinase"/>
    <property type="match status" value="1"/>
</dbReference>
<comment type="catalytic activity">
    <reaction evidence="23">
        <text>L-threonyl-[protein] + ATP = O-phospho-L-threonyl-[protein] + ADP + H(+)</text>
        <dbReference type="Rhea" id="RHEA:46608"/>
        <dbReference type="Rhea" id="RHEA-COMP:11060"/>
        <dbReference type="Rhea" id="RHEA-COMP:11605"/>
        <dbReference type="ChEBI" id="CHEBI:15378"/>
        <dbReference type="ChEBI" id="CHEBI:30013"/>
        <dbReference type="ChEBI" id="CHEBI:30616"/>
        <dbReference type="ChEBI" id="CHEBI:61977"/>
        <dbReference type="ChEBI" id="CHEBI:456216"/>
        <dbReference type="EC" id="2.7.11.1"/>
    </reaction>
</comment>
<evidence type="ECO:0000256" key="3">
    <source>
        <dbReference type="ARBA" id="ARBA00022527"/>
    </source>
</evidence>
<dbReference type="Gene3D" id="1.10.510.10">
    <property type="entry name" value="Transferase(Phosphotransferase) domain 1"/>
    <property type="match status" value="1"/>
</dbReference>
<evidence type="ECO:0000256" key="7">
    <source>
        <dbReference type="ARBA" id="ARBA00022729"/>
    </source>
</evidence>
<dbReference type="CDD" id="cd10422">
    <property type="entry name" value="RNase_Ire1"/>
    <property type="match status" value="1"/>
</dbReference>
<keyword evidence="10" id="KW-0378">Hydrolase</keyword>
<evidence type="ECO:0000256" key="22">
    <source>
        <dbReference type="ARBA" id="ARBA00023268"/>
    </source>
</evidence>
<evidence type="ECO:0000256" key="25">
    <source>
        <dbReference type="ARBA" id="ARBA00065357"/>
    </source>
</evidence>
<keyword evidence="5" id="KW-0808">Transferase</keyword>
<dbReference type="InterPro" id="IPR000719">
    <property type="entry name" value="Prot_kinase_dom"/>
</dbReference>
<evidence type="ECO:0000256" key="20">
    <source>
        <dbReference type="ARBA" id="ARBA00023187"/>
    </source>
</evidence>
<reference evidence="30 31" key="1">
    <citation type="journal article" date="2024" name="Plant J.">
        <title>Genome sequences and population genomics reveal climatic adaptation and genomic divergence between two closely related sweetgum species.</title>
        <authorList>
            <person name="Xu W.Q."/>
            <person name="Ren C.Q."/>
            <person name="Zhang X.Y."/>
            <person name="Comes H.P."/>
            <person name="Liu X.H."/>
            <person name="Li Y.G."/>
            <person name="Kettle C.J."/>
            <person name="Jalonen R."/>
            <person name="Gaisberger H."/>
            <person name="Ma Y.Z."/>
            <person name="Qiu Y.X."/>
        </authorList>
    </citation>
    <scope>NUCLEOTIDE SEQUENCE [LARGE SCALE GENOMIC DNA]</scope>
    <source>
        <strain evidence="30">Hangzhou</strain>
    </source>
</reference>
<dbReference type="GO" id="GO:0004674">
    <property type="term" value="F:protein serine/threonine kinase activity"/>
    <property type="evidence" value="ECO:0007669"/>
    <property type="project" value="UniProtKB-KW"/>
</dbReference>
<keyword evidence="22" id="KW-0511">Multifunctional enzyme</keyword>
<keyword evidence="7 27" id="KW-0732">Signal</keyword>
<evidence type="ECO:0000259" key="28">
    <source>
        <dbReference type="PROSITE" id="PS50011"/>
    </source>
</evidence>
<dbReference type="Gene3D" id="1.20.1440.180">
    <property type="entry name" value="KEN domain"/>
    <property type="match status" value="1"/>
</dbReference>
<keyword evidence="3" id="KW-0723">Serine/threonine-protein kinase</keyword>
<evidence type="ECO:0000256" key="11">
    <source>
        <dbReference type="ARBA" id="ARBA00022824"/>
    </source>
</evidence>
<sequence>MKRSSIVLLWLIAAFPALIAAFSNSGTSISNPNRIAFKTTSLLPPTPKHDVAVMAALDGTIYLVEINSRKIVSSFTSGPSIYSSYQAFLNHGSDNQIPSEMRNDFFIDCGDDWELYMHGSRFGKRKLSRSAEEYIRSTPYISEDGGVTLGSKKTTVFLVDAKSGTVIHTFRLADSPSTLGVQSDEEKPVLFGKDVEELEEFDAVDFEAVEQPLYITRTDYTLQHFSSKSGKVLWNVTFAEFEATFRCQGLGSEYSEDIGLPLHCQTRAVVYRFRDCSFSKFVSVFDRLPNAHPGGRALSLIGGRALSLPAPDHNPFLEPVDKLAVARHLDEGKMMLALPPPKIEYSGILAIHSGGGGKVNVSSTFAELIIGSRLTFFIPFLLPVLSIMGFIFYRSLAARGQGKLNKQGEEFKEQAGIAKKKKARKSGNKNSASFEKRQKSTSHANKVGETNELQHMEIIERNSKLIFSNLADVHVDGRKIGKLLVSNIEIAKGSNGTIVLEGIYDGRPVAVKRLVQTHHDVALKEIQNLIAADQHPNIVRWYGVEYDQDFVYLSLERCTCSLNDLVTIHSASHQSQVLTGDQDSNFLNEHIMQLHSIMGNNKDLELWKANEYPSPQLIKLMRDVVSGLAHLHEIGIIHRDLKPQNVLIIKERSLCAKLSDMGISKRLVANMSSLTQHATGYGSSGWQAPEQLLNRRQTRAVDLFSLGCVLFFCVTGGKHPYGDSLERDVNIVNNRKDLFLVENIPEAVDLFSHLLDPDPDSRPKALDVLRHPFFWSSEMRLSFLRDASDRVELEDRENASELLKALESTATVALNGKWDEKMESAFLNDIGRYRRYKFDSIRDLLRVIRNKLNHYRELPQEIREILGQVPEGFDSYFSSRFPRLLMEVYKVIYRYCREEEFFFKYTKSNLT</sequence>
<name>A0AAP0R5J8_LIQFO</name>
<dbReference type="GO" id="GO:0051082">
    <property type="term" value="F:unfolded protein binding"/>
    <property type="evidence" value="ECO:0007669"/>
    <property type="project" value="TreeGrafter"/>
</dbReference>
<dbReference type="GO" id="GO:0016787">
    <property type="term" value="F:hydrolase activity"/>
    <property type="evidence" value="ECO:0007669"/>
    <property type="project" value="UniProtKB-KW"/>
</dbReference>
<feature type="region of interest" description="Disordered" evidence="26">
    <location>
        <begin position="411"/>
        <end position="447"/>
    </location>
</feature>
<dbReference type="EMBL" id="JBBPBK010000014">
    <property type="protein sequence ID" value="KAK9270987.1"/>
    <property type="molecule type" value="Genomic_DNA"/>
</dbReference>
<gene>
    <name evidence="30" type="ORF">L1049_026575</name>
</gene>
<dbReference type="GO" id="GO:0008380">
    <property type="term" value="P:RNA splicing"/>
    <property type="evidence" value="ECO:0007669"/>
    <property type="project" value="UniProtKB-KW"/>
</dbReference>
<organism evidence="30 31">
    <name type="scientific">Liquidambar formosana</name>
    <name type="common">Formosan gum</name>
    <dbReference type="NCBI Taxonomy" id="63359"/>
    <lineage>
        <taxon>Eukaryota</taxon>
        <taxon>Viridiplantae</taxon>
        <taxon>Streptophyta</taxon>
        <taxon>Embryophyta</taxon>
        <taxon>Tracheophyta</taxon>
        <taxon>Spermatophyta</taxon>
        <taxon>Magnoliopsida</taxon>
        <taxon>eudicotyledons</taxon>
        <taxon>Gunneridae</taxon>
        <taxon>Pentapetalae</taxon>
        <taxon>Saxifragales</taxon>
        <taxon>Altingiaceae</taxon>
        <taxon>Liquidambar</taxon>
    </lineage>
</organism>
<dbReference type="InterPro" id="IPR018391">
    <property type="entry name" value="PQQ_b-propeller_rpt"/>
</dbReference>
<dbReference type="Pfam" id="PF06479">
    <property type="entry name" value="Ribonuc_2-5A"/>
    <property type="match status" value="1"/>
</dbReference>
<evidence type="ECO:0000256" key="5">
    <source>
        <dbReference type="ARBA" id="ARBA00022679"/>
    </source>
</evidence>
<dbReference type="InterPro" id="IPR011009">
    <property type="entry name" value="Kinase-like_dom_sf"/>
</dbReference>
<dbReference type="InterPro" id="IPR008271">
    <property type="entry name" value="Ser/Thr_kinase_AS"/>
</dbReference>
<protein>
    <recommendedName>
        <fullName evidence="2">non-specific serine/threonine protein kinase</fullName>
        <ecNumber evidence="2">2.7.11.1</ecNumber>
    </recommendedName>
</protein>
<evidence type="ECO:0000256" key="2">
    <source>
        <dbReference type="ARBA" id="ARBA00012513"/>
    </source>
</evidence>
<evidence type="ECO:0000256" key="21">
    <source>
        <dbReference type="ARBA" id="ARBA00023230"/>
    </source>
</evidence>